<dbReference type="PANTHER" id="PTHR30408">
    <property type="entry name" value="TYPE-1 RESTRICTION ENZYME ECOKI SPECIFICITY PROTEIN"/>
    <property type="match status" value="1"/>
</dbReference>
<dbReference type="SUPFAM" id="SSF116734">
    <property type="entry name" value="DNA methylase specificity domain"/>
    <property type="match status" value="2"/>
</dbReference>
<feature type="domain" description="Type I restriction modification DNA specificity" evidence="4">
    <location>
        <begin position="262"/>
        <end position="418"/>
    </location>
</feature>
<dbReference type="CDD" id="cd17280">
    <property type="entry name" value="RMtype1_S_MspEN3ORF6650P_TRD2-CR2_like"/>
    <property type="match status" value="1"/>
</dbReference>
<dbReference type="EMBL" id="QREI01000002">
    <property type="protein sequence ID" value="REE25651.1"/>
    <property type="molecule type" value="Genomic_DNA"/>
</dbReference>
<dbReference type="GO" id="GO:0003677">
    <property type="term" value="F:DNA binding"/>
    <property type="evidence" value="ECO:0007669"/>
    <property type="project" value="UniProtKB-KW"/>
</dbReference>
<name>A0A3D9MZD0_9FLAO</name>
<reference evidence="5 6" key="1">
    <citation type="submission" date="2018-07" db="EMBL/GenBank/DDBJ databases">
        <title>Genomic Encyclopedia of Type Strains, Phase III (KMG-III): the genomes of soil and plant-associated and newly described type strains.</title>
        <authorList>
            <person name="Whitman W."/>
        </authorList>
    </citation>
    <scope>NUCLEOTIDE SEQUENCE [LARGE SCALE GENOMIC DNA]</scope>
    <source>
        <strain evidence="5 6">CECT 7948</strain>
    </source>
</reference>
<evidence type="ECO:0000313" key="6">
    <source>
        <dbReference type="Proteomes" id="UP000256919"/>
    </source>
</evidence>
<organism evidence="5 6">
    <name type="scientific">Winogradskyella pacifica</name>
    <dbReference type="NCBI Taxonomy" id="664642"/>
    <lineage>
        <taxon>Bacteria</taxon>
        <taxon>Pseudomonadati</taxon>
        <taxon>Bacteroidota</taxon>
        <taxon>Flavobacteriia</taxon>
        <taxon>Flavobacteriales</taxon>
        <taxon>Flavobacteriaceae</taxon>
        <taxon>Winogradskyella</taxon>
    </lineage>
</organism>
<protein>
    <submittedName>
        <fullName evidence="5">Type I restriction enzyme S subunit</fullName>
    </submittedName>
</protein>
<dbReference type="RefSeq" id="WP_115808636.1">
    <property type="nucleotide sequence ID" value="NZ_QREI01000002.1"/>
</dbReference>
<dbReference type="GO" id="GO:0009307">
    <property type="term" value="P:DNA restriction-modification system"/>
    <property type="evidence" value="ECO:0007669"/>
    <property type="project" value="UniProtKB-KW"/>
</dbReference>
<dbReference type="Proteomes" id="UP000256919">
    <property type="component" value="Unassembled WGS sequence"/>
</dbReference>
<dbReference type="InterPro" id="IPR000055">
    <property type="entry name" value="Restrct_endonuc_typeI_TRD"/>
</dbReference>
<comment type="caution">
    <text evidence="5">The sequence shown here is derived from an EMBL/GenBank/DDBJ whole genome shotgun (WGS) entry which is preliminary data.</text>
</comment>
<evidence type="ECO:0000256" key="3">
    <source>
        <dbReference type="ARBA" id="ARBA00023125"/>
    </source>
</evidence>
<dbReference type="InterPro" id="IPR052021">
    <property type="entry name" value="Type-I_RS_S_subunit"/>
</dbReference>
<dbReference type="PANTHER" id="PTHR30408:SF12">
    <property type="entry name" value="TYPE I RESTRICTION ENZYME MJAVIII SPECIFICITY SUBUNIT"/>
    <property type="match status" value="1"/>
</dbReference>
<evidence type="ECO:0000256" key="2">
    <source>
        <dbReference type="ARBA" id="ARBA00022747"/>
    </source>
</evidence>
<evidence type="ECO:0000256" key="1">
    <source>
        <dbReference type="ARBA" id="ARBA00010923"/>
    </source>
</evidence>
<keyword evidence="2" id="KW-0680">Restriction system</keyword>
<dbReference type="Gene3D" id="1.10.287.1120">
    <property type="entry name" value="Bipartite methylase S protein"/>
    <property type="match status" value="1"/>
</dbReference>
<proteinExistence type="inferred from homology"/>
<dbReference type="InterPro" id="IPR044946">
    <property type="entry name" value="Restrct_endonuc_typeI_TRD_sf"/>
</dbReference>
<evidence type="ECO:0000313" key="5">
    <source>
        <dbReference type="EMBL" id="REE25651.1"/>
    </source>
</evidence>
<dbReference type="AlphaFoldDB" id="A0A3D9MZD0"/>
<keyword evidence="3" id="KW-0238">DNA-binding</keyword>
<sequence length="445" mass="50319">MKQYETYKNSGVEWLGNVPDYWESWKISHAFKKIGSGTTPQSGNPIYYENGTINWLNTGDLNDGVLYSCAKKVTPKAIEDNSSLKLFPKGSLVIAMYGATIGKTALLQFETTTNQACCVFNESDIIDIEYLQYWFKGNKEHIINLAIGGGQPNISQDILKGIRLYCPIKEEQTQIANYLNHKTKQLDTLIAKKEQLISLLQEERTAMINQAVTKGLDPNVPMKDVKEDGLDKIPNHWRLLKFKWLAPILTCGVASTPEYVDESIGVPFLSAQNVKNNKMRLDKYKYIPVELHEKLTKLRKPLNGDLLVTRVGAGIGDACIVDCDFDFSVYVSLTHIRVDESIVNNKFIMYFFSTDYCKFLNNYGTVTGGGVGNLNVNNVERYKIPIPSLEEQNSIVKFIEHQNEKSDLLQAKFEQEIELLKEYKTALISEVVTGKVDVREEVLAQ</sequence>
<dbReference type="Gene3D" id="3.90.220.20">
    <property type="entry name" value="DNA methylase specificity domains"/>
    <property type="match status" value="2"/>
</dbReference>
<evidence type="ECO:0000259" key="4">
    <source>
        <dbReference type="Pfam" id="PF01420"/>
    </source>
</evidence>
<accession>A0A3D9MZD0</accession>
<dbReference type="Pfam" id="PF01420">
    <property type="entry name" value="Methylase_S"/>
    <property type="match status" value="2"/>
</dbReference>
<feature type="domain" description="Type I restriction modification DNA specificity" evidence="4">
    <location>
        <begin position="20"/>
        <end position="195"/>
    </location>
</feature>
<gene>
    <name evidence="5" type="ORF">DFQ09_102242</name>
</gene>
<comment type="similarity">
    <text evidence="1">Belongs to the type-I restriction system S methylase family.</text>
</comment>
<dbReference type="OrthoDB" id="667970at2"/>
<keyword evidence="6" id="KW-1185">Reference proteome</keyword>